<protein>
    <recommendedName>
        <fullName evidence="1">AB hydrolase-1 domain-containing protein</fullName>
    </recommendedName>
</protein>
<sequence>MSVFAFDDSGAPTDAILYTTLVILHGCAFSKDIFRKLLPLAGHHYLRIVLLNRRGYPGSKPLTEEELRLIDGPEEQGHEQYFGAQAQELADFLVDFAVKQHLPTASGDSGGIALMGWSAGNACTLSLLSQPQAIDESTRKALEPFLRTMVIFDAPAYIAGRSLARSGVFIFSNATYTDEERFRKFADYAGAYFEHPSVASHNIKDLQIVLDSKQLKTSTTSRFTSDEYRKLVWPEAAMKVDVPAMTYPVQEFERWMKRALFEDDLAQEFWPSLKVEIIWCEHSTAPCVEAGWIFEELRKEYDDKGVVGRPMRITMMPGANHFPHWDQPEKTIALFANVIAGVRGS</sequence>
<dbReference type="SUPFAM" id="SSF53474">
    <property type="entry name" value="alpha/beta-Hydrolases"/>
    <property type="match status" value="1"/>
</dbReference>
<name>A0A0H2RNS8_9AGAM</name>
<evidence type="ECO:0000313" key="2">
    <source>
        <dbReference type="EMBL" id="KLO13272.1"/>
    </source>
</evidence>
<proteinExistence type="predicted"/>
<dbReference type="InterPro" id="IPR029058">
    <property type="entry name" value="AB_hydrolase_fold"/>
</dbReference>
<dbReference type="Proteomes" id="UP000053477">
    <property type="component" value="Unassembled WGS sequence"/>
</dbReference>
<dbReference type="OrthoDB" id="5311491at2759"/>
<dbReference type="AlphaFoldDB" id="A0A0H2RNS8"/>
<feature type="domain" description="AB hydrolase-1" evidence="1">
    <location>
        <begin position="21"/>
        <end position="333"/>
    </location>
</feature>
<evidence type="ECO:0000259" key="1">
    <source>
        <dbReference type="Pfam" id="PF12697"/>
    </source>
</evidence>
<accession>A0A0H2RNS8</accession>
<dbReference type="EMBL" id="KQ085962">
    <property type="protein sequence ID" value="KLO13272.1"/>
    <property type="molecule type" value="Genomic_DNA"/>
</dbReference>
<dbReference type="InterPro" id="IPR000073">
    <property type="entry name" value="AB_hydrolase_1"/>
</dbReference>
<dbReference type="Gene3D" id="3.40.50.1820">
    <property type="entry name" value="alpha/beta hydrolase"/>
    <property type="match status" value="1"/>
</dbReference>
<evidence type="ECO:0000313" key="3">
    <source>
        <dbReference type="Proteomes" id="UP000053477"/>
    </source>
</evidence>
<keyword evidence="3" id="KW-1185">Reference proteome</keyword>
<dbReference type="InParanoid" id="A0A0H2RNS8"/>
<dbReference type="Pfam" id="PF12697">
    <property type="entry name" value="Abhydrolase_6"/>
    <property type="match status" value="1"/>
</dbReference>
<organism evidence="2 3">
    <name type="scientific">Schizopora paradoxa</name>
    <dbReference type="NCBI Taxonomy" id="27342"/>
    <lineage>
        <taxon>Eukaryota</taxon>
        <taxon>Fungi</taxon>
        <taxon>Dikarya</taxon>
        <taxon>Basidiomycota</taxon>
        <taxon>Agaricomycotina</taxon>
        <taxon>Agaricomycetes</taxon>
        <taxon>Hymenochaetales</taxon>
        <taxon>Schizoporaceae</taxon>
        <taxon>Schizopora</taxon>
    </lineage>
</organism>
<gene>
    <name evidence="2" type="ORF">SCHPADRAFT_890150</name>
</gene>
<reference evidence="2 3" key="1">
    <citation type="submission" date="2015-04" db="EMBL/GenBank/DDBJ databases">
        <title>Complete genome sequence of Schizopora paradoxa KUC8140, a cosmopolitan wood degrader in East Asia.</title>
        <authorList>
            <consortium name="DOE Joint Genome Institute"/>
            <person name="Min B."/>
            <person name="Park H."/>
            <person name="Jang Y."/>
            <person name="Kim J.-J."/>
            <person name="Kim K.H."/>
            <person name="Pangilinan J."/>
            <person name="Lipzen A."/>
            <person name="Riley R."/>
            <person name="Grigoriev I.V."/>
            <person name="Spatafora J.W."/>
            <person name="Choi I.-G."/>
        </authorList>
    </citation>
    <scope>NUCLEOTIDE SEQUENCE [LARGE SCALE GENOMIC DNA]</scope>
    <source>
        <strain evidence="2 3">KUC8140</strain>
    </source>
</reference>